<dbReference type="AlphaFoldDB" id="A1VTP6"/>
<evidence type="ECO:0000313" key="13">
    <source>
        <dbReference type="Proteomes" id="UP000000644"/>
    </source>
</evidence>
<feature type="domain" description="Response regulatory" evidence="11">
    <location>
        <begin position="15"/>
        <end position="131"/>
    </location>
</feature>
<evidence type="ECO:0000256" key="2">
    <source>
        <dbReference type="ARBA" id="ARBA00012438"/>
    </source>
</evidence>
<dbReference type="InterPro" id="IPR003594">
    <property type="entry name" value="HATPase_dom"/>
</dbReference>
<gene>
    <name evidence="12" type="ordered locus">Pnap_3728</name>
</gene>
<dbReference type="Gene3D" id="1.10.287.130">
    <property type="match status" value="1"/>
</dbReference>
<evidence type="ECO:0000256" key="7">
    <source>
        <dbReference type="ARBA" id="ARBA00022840"/>
    </source>
</evidence>
<reference evidence="13" key="1">
    <citation type="journal article" date="2009" name="Environ. Microbiol.">
        <title>The genome of Polaromonas naphthalenivorans strain CJ2, isolated from coal tar-contaminated sediment, reveals physiological and metabolic versatility and evolution through extensive horizontal gene transfer.</title>
        <authorList>
            <person name="Yagi J.M."/>
            <person name="Sims D."/>
            <person name="Brettin T."/>
            <person name="Bruce D."/>
            <person name="Madsen E.L."/>
        </authorList>
    </citation>
    <scope>NUCLEOTIDE SEQUENCE [LARGE SCALE GENOMIC DNA]</scope>
    <source>
        <strain evidence="13">CJ2</strain>
    </source>
</reference>
<feature type="domain" description="Histidine kinase" evidence="10">
    <location>
        <begin position="157"/>
        <end position="390"/>
    </location>
</feature>
<evidence type="ECO:0000256" key="4">
    <source>
        <dbReference type="ARBA" id="ARBA00022679"/>
    </source>
</evidence>
<dbReference type="GO" id="GO:0000155">
    <property type="term" value="F:phosphorelay sensor kinase activity"/>
    <property type="evidence" value="ECO:0007669"/>
    <property type="project" value="InterPro"/>
</dbReference>
<evidence type="ECO:0000259" key="11">
    <source>
        <dbReference type="PROSITE" id="PS50110"/>
    </source>
</evidence>
<dbReference type="PANTHER" id="PTHR42878">
    <property type="entry name" value="TWO-COMPONENT HISTIDINE KINASE"/>
    <property type="match status" value="1"/>
</dbReference>
<evidence type="ECO:0000256" key="6">
    <source>
        <dbReference type="ARBA" id="ARBA00022777"/>
    </source>
</evidence>
<evidence type="ECO:0000256" key="9">
    <source>
        <dbReference type="PROSITE-ProRule" id="PRU00169"/>
    </source>
</evidence>
<dbReference type="Pfam" id="PF02518">
    <property type="entry name" value="HATPase_c"/>
    <property type="match status" value="1"/>
</dbReference>
<dbReference type="GO" id="GO:0005524">
    <property type="term" value="F:ATP binding"/>
    <property type="evidence" value="ECO:0007669"/>
    <property type="project" value="UniProtKB-KW"/>
</dbReference>
<keyword evidence="7" id="KW-0067">ATP-binding</keyword>
<dbReference type="HOGENOM" id="CLU_000445_114_72_4"/>
<dbReference type="CDD" id="cd00082">
    <property type="entry name" value="HisKA"/>
    <property type="match status" value="1"/>
</dbReference>
<dbReference type="PANTHER" id="PTHR42878:SF7">
    <property type="entry name" value="SENSOR HISTIDINE KINASE GLRK"/>
    <property type="match status" value="1"/>
</dbReference>
<dbReference type="SMART" id="SM00448">
    <property type="entry name" value="REC"/>
    <property type="match status" value="1"/>
</dbReference>
<dbReference type="GO" id="GO:0030295">
    <property type="term" value="F:protein kinase activator activity"/>
    <property type="evidence" value="ECO:0007669"/>
    <property type="project" value="TreeGrafter"/>
</dbReference>
<evidence type="ECO:0000256" key="8">
    <source>
        <dbReference type="ARBA" id="ARBA00023012"/>
    </source>
</evidence>
<dbReference type="SUPFAM" id="SSF52172">
    <property type="entry name" value="CheY-like"/>
    <property type="match status" value="1"/>
</dbReference>
<dbReference type="OrthoDB" id="9797243at2"/>
<dbReference type="Gene3D" id="3.40.50.2300">
    <property type="match status" value="1"/>
</dbReference>
<evidence type="ECO:0000259" key="10">
    <source>
        <dbReference type="PROSITE" id="PS50109"/>
    </source>
</evidence>
<dbReference type="SMART" id="SM00388">
    <property type="entry name" value="HisKA"/>
    <property type="match status" value="1"/>
</dbReference>
<dbReference type="InterPro" id="IPR011006">
    <property type="entry name" value="CheY-like_superfamily"/>
</dbReference>
<dbReference type="InterPro" id="IPR005467">
    <property type="entry name" value="His_kinase_dom"/>
</dbReference>
<dbReference type="eggNOG" id="COG0784">
    <property type="taxonomic scope" value="Bacteria"/>
</dbReference>
<dbReference type="Proteomes" id="UP000000644">
    <property type="component" value="Chromosome"/>
</dbReference>
<evidence type="ECO:0000256" key="1">
    <source>
        <dbReference type="ARBA" id="ARBA00000085"/>
    </source>
</evidence>
<dbReference type="SMART" id="SM00387">
    <property type="entry name" value="HATPase_c"/>
    <property type="match status" value="1"/>
</dbReference>
<organism evidence="12 13">
    <name type="scientific">Polaromonas naphthalenivorans (strain CJ2)</name>
    <dbReference type="NCBI Taxonomy" id="365044"/>
    <lineage>
        <taxon>Bacteria</taxon>
        <taxon>Pseudomonadati</taxon>
        <taxon>Pseudomonadota</taxon>
        <taxon>Betaproteobacteria</taxon>
        <taxon>Burkholderiales</taxon>
        <taxon>Comamonadaceae</taxon>
        <taxon>Polaromonas</taxon>
    </lineage>
</organism>
<keyword evidence="6 12" id="KW-0418">Kinase</keyword>
<comment type="catalytic activity">
    <reaction evidence="1">
        <text>ATP + protein L-histidine = ADP + protein N-phospho-L-histidine.</text>
        <dbReference type="EC" id="2.7.13.3"/>
    </reaction>
</comment>
<dbReference type="STRING" id="365044.Pnap_3728"/>
<keyword evidence="4 12" id="KW-0808">Transferase</keyword>
<dbReference type="InterPro" id="IPR001789">
    <property type="entry name" value="Sig_transdc_resp-reg_receiver"/>
</dbReference>
<accession>A1VTP6</accession>
<dbReference type="InterPro" id="IPR050351">
    <property type="entry name" value="BphY/WalK/GraS-like"/>
</dbReference>
<keyword evidence="5" id="KW-0547">Nucleotide-binding</keyword>
<dbReference type="SUPFAM" id="SSF55874">
    <property type="entry name" value="ATPase domain of HSP90 chaperone/DNA topoisomerase II/histidine kinase"/>
    <property type="match status" value="1"/>
</dbReference>
<protein>
    <recommendedName>
        <fullName evidence="2">histidine kinase</fullName>
        <ecNumber evidence="2">2.7.13.3</ecNumber>
    </recommendedName>
</protein>
<dbReference type="EC" id="2.7.13.3" evidence="2"/>
<dbReference type="InterPro" id="IPR036890">
    <property type="entry name" value="HATPase_C_sf"/>
</dbReference>
<keyword evidence="3 9" id="KW-0597">Phosphoprotein</keyword>
<dbReference type="Pfam" id="PF00072">
    <property type="entry name" value="Response_reg"/>
    <property type="match status" value="1"/>
</dbReference>
<dbReference type="GO" id="GO:0007234">
    <property type="term" value="P:osmosensory signaling via phosphorelay pathway"/>
    <property type="evidence" value="ECO:0007669"/>
    <property type="project" value="TreeGrafter"/>
</dbReference>
<sequence>MPFPPIPPAPEDARIVLFVDDEPQACKWFTRLFSDEFTILTAGGADEALRTLRERGAAIAVLVTDYRMPGRNGLDLLSAAQQDYRHVVRLLATAYAEKDVAVAAINQGRVVRILEKPFDDAQVRSALREALETHRQREHERALASNRAAAMRETLGFLAHELNTPLATVLGYMEALKDRHRVPPADAAPGLAHIAEKRAGDTLAMIQAAERRTLYAMSLVATFVQSARAAYPGAAPAPLRASRLVNTLLDEYPFEGSERAWVSCDLAGDFVLPGQRDLLYLVLCTVTKNALLALRESPAPRLHITLEHGASAPDGAAQAALRFTDNGPGIAPGILARLTHEPVTTRAAQGGSGMGLLFCRRVVQSMGGLIEVSSEPGHGASVTLLFKPDTYLERD</sequence>
<dbReference type="Pfam" id="PF00512">
    <property type="entry name" value="HisKA"/>
    <property type="match status" value="1"/>
</dbReference>
<dbReference type="InterPro" id="IPR004358">
    <property type="entry name" value="Sig_transdc_His_kin-like_C"/>
</dbReference>
<evidence type="ECO:0000256" key="5">
    <source>
        <dbReference type="ARBA" id="ARBA00022741"/>
    </source>
</evidence>
<dbReference type="SUPFAM" id="SSF47384">
    <property type="entry name" value="Homodimeric domain of signal transducing histidine kinase"/>
    <property type="match status" value="1"/>
</dbReference>
<dbReference type="CDD" id="cd17569">
    <property type="entry name" value="REC_HupR-like"/>
    <property type="match status" value="1"/>
</dbReference>
<dbReference type="PROSITE" id="PS50110">
    <property type="entry name" value="RESPONSE_REGULATORY"/>
    <property type="match status" value="1"/>
</dbReference>
<dbReference type="GO" id="GO:0000156">
    <property type="term" value="F:phosphorelay response regulator activity"/>
    <property type="evidence" value="ECO:0007669"/>
    <property type="project" value="TreeGrafter"/>
</dbReference>
<keyword evidence="8" id="KW-0902">Two-component regulatory system</keyword>
<evidence type="ECO:0000256" key="3">
    <source>
        <dbReference type="ARBA" id="ARBA00022553"/>
    </source>
</evidence>
<dbReference type="InterPro" id="IPR003661">
    <property type="entry name" value="HisK_dim/P_dom"/>
</dbReference>
<dbReference type="EMBL" id="CP000529">
    <property type="protein sequence ID" value="ABM39024.1"/>
    <property type="molecule type" value="Genomic_DNA"/>
</dbReference>
<proteinExistence type="predicted"/>
<dbReference type="KEGG" id="pna:Pnap_3728"/>
<name>A1VTP6_POLNA</name>
<dbReference type="Gene3D" id="3.30.565.10">
    <property type="entry name" value="Histidine kinase-like ATPase, C-terminal domain"/>
    <property type="match status" value="1"/>
</dbReference>
<evidence type="ECO:0000313" key="12">
    <source>
        <dbReference type="EMBL" id="ABM39024.1"/>
    </source>
</evidence>
<dbReference type="PRINTS" id="PR00344">
    <property type="entry name" value="BCTRLSENSOR"/>
</dbReference>
<dbReference type="eggNOG" id="COG4191">
    <property type="taxonomic scope" value="Bacteria"/>
</dbReference>
<keyword evidence="13" id="KW-1185">Reference proteome</keyword>
<dbReference type="PROSITE" id="PS50109">
    <property type="entry name" value="HIS_KIN"/>
    <property type="match status" value="1"/>
</dbReference>
<feature type="modified residue" description="4-aspartylphosphate" evidence="9">
    <location>
        <position position="65"/>
    </location>
</feature>
<dbReference type="RefSeq" id="WP_011803090.1">
    <property type="nucleotide sequence ID" value="NC_008781.1"/>
</dbReference>
<dbReference type="InterPro" id="IPR036097">
    <property type="entry name" value="HisK_dim/P_sf"/>
</dbReference>